<proteinExistence type="predicted"/>
<accession>A0ABV7NAY5</accession>
<comment type="caution">
    <text evidence="2">The sequence shown here is derived from an EMBL/GenBank/DDBJ whole genome shotgun (WGS) entry which is preliminary data.</text>
</comment>
<feature type="signal peptide" evidence="1">
    <location>
        <begin position="1"/>
        <end position="24"/>
    </location>
</feature>
<sequence length="360" mass="37852">MGTKAFFIVAWTALVWPVTGAAQAPAPGAHISAQAPKPGALETYKDWTIGCDNRNRCEAVSLLPDGGTWPDNPVMVGVVREAGPDAAAEVWVSRDAKGGGDVSFHVDGRKVASAQSRDGDATLRGPQASALAIAMARGGVLEVRSGNRLLGRPSIAGSGAALRYMDARQGRAGTSTALVATGAMGPIAVRAAPVAPQVRRALVPAGVAPAGLWREELTALGKFTGCDGEMRDSSQTPDLHRLSKTETLILVPCGNGAYNFTAVPVIATGTPGRRTFHLAGFDRKPGWSEEEARPMLVNAGWVAEKSELSSFAKGRGIGDCGGSETYVWDGTRFRLIEATAMGECRGAWRWIRTWSAQVTE</sequence>
<feature type="chain" id="PRO_5046398416" evidence="1">
    <location>
        <begin position="25"/>
        <end position="360"/>
    </location>
</feature>
<evidence type="ECO:0000313" key="3">
    <source>
        <dbReference type="Proteomes" id="UP001595681"/>
    </source>
</evidence>
<dbReference type="Proteomes" id="UP001595681">
    <property type="component" value="Unassembled WGS sequence"/>
</dbReference>
<keyword evidence="1" id="KW-0732">Signal</keyword>
<dbReference type="RefSeq" id="WP_380793820.1">
    <property type="nucleotide sequence ID" value="NZ_JBHRVU010000004.1"/>
</dbReference>
<dbReference type="EMBL" id="JBHRVU010000004">
    <property type="protein sequence ID" value="MFC3440654.1"/>
    <property type="molecule type" value="Genomic_DNA"/>
</dbReference>
<reference evidence="3" key="1">
    <citation type="journal article" date="2019" name="Int. J. Syst. Evol. Microbiol.">
        <title>The Global Catalogue of Microorganisms (GCM) 10K type strain sequencing project: providing services to taxonomists for standard genome sequencing and annotation.</title>
        <authorList>
            <consortium name="The Broad Institute Genomics Platform"/>
            <consortium name="The Broad Institute Genome Sequencing Center for Infectious Disease"/>
            <person name="Wu L."/>
            <person name="Ma J."/>
        </authorList>
    </citation>
    <scope>NUCLEOTIDE SEQUENCE [LARGE SCALE GENOMIC DNA]</scope>
    <source>
        <strain evidence="3">CCM 7491</strain>
    </source>
</reference>
<dbReference type="InterPro" id="IPR009560">
    <property type="entry name" value="DUF1176"/>
</dbReference>
<dbReference type="Pfam" id="PF06674">
    <property type="entry name" value="DUF1176"/>
    <property type="match status" value="1"/>
</dbReference>
<name>A0ABV7NAY5_9SPHN</name>
<evidence type="ECO:0000256" key="1">
    <source>
        <dbReference type="SAM" id="SignalP"/>
    </source>
</evidence>
<organism evidence="2 3">
    <name type="scientific">Sphingobium rhizovicinum</name>
    <dbReference type="NCBI Taxonomy" id="432308"/>
    <lineage>
        <taxon>Bacteria</taxon>
        <taxon>Pseudomonadati</taxon>
        <taxon>Pseudomonadota</taxon>
        <taxon>Alphaproteobacteria</taxon>
        <taxon>Sphingomonadales</taxon>
        <taxon>Sphingomonadaceae</taxon>
        <taxon>Sphingobium</taxon>
    </lineage>
</organism>
<keyword evidence="3" id="KW-1185">Reference proteome</keyword>
<protein>
    <submittedName>
        <fullName evidence="2">DUF1176 domain-containing protein</fullName>
    </submittedName>
</protein>
<evidence type="ECO:0000313" key="2">
    <source>
        <dbReference type="EMBL" id="MFC3440654.1"/>
    </source>
</evidence>
<gene>
    <name evidence="2" type="ORF">ACFOKF_05475</name>
</gene>